<proteinExistence type="predicted"/>
<evidence type="ECO:0000259" key="1">
    <source>
        <dbReference type="SMART" id="SM00953"/>
    </source>
</evidence>
<protein>
    <submittedName>
        <fullName evidence="2">RES family NAD+ phosphorylase</fullName>
    </submittedName>
</protein>
<organism evidence="2 3">
    <name type="scientific">Ideonella paludis</name>
    <dbReference type="NCBI Taxonomy" id="1233411"/>
    <lineage>
        <taxon>Bacteria</taxon>
        <taxon>Pseudomonadati</taxon>
        <taxon>Pseudomonadota</taxon>
        <taxon>Betaproteobacteria</taxon>
        <taxon>Burkholderiales</taxon>
        <taxon>Sphaerotilaceae</taxon>
        <taxon>Ideonella</taxon>
    </lineage>
</organism>
<name>A0ABS5E1T8_9BURK</name>
<dbReference type="EMBL" id="JAGQDG010000007">
    <property type="protein sequence ID" value="MBQ0937264.1"/>
    <property type="molecule type" value="Genomic_DNA"/>
</dbReference>
<evidence type="ECO:0000313" key="3">
    <source>
        <dbReference type="Proteomes" id="UP000672097"/>
    </source>
</evidence>
<comment type="caution">
    <text evidence="2">The sequence shown here is derived from an EMBL/GenBank/DDBJ whole genome shotgun (WGS) entry which is preliminary data.</text>
</comment>
<dbReference type="SMART" id="SM00953">
    <property type="entry name" value="RES"/>
    <property type="match status" value="1"/>
</dbReference>
<dbReference type="InterPro" id="IPR014914">
    <property type="entry name" value="RES_dom"/>
</dbReference>
<feature type="domain" description="RES" evidence="1">
    <location>
        <begin position="61"/>
        <end position="189"/>
    </location>
</feature>
<reference evidence="2 3" key="1">
    <citation type="submission" date="2021-04" db="EMBL/GenBank/DDBJ databases">
        <title>The genome sequence of type strain Ideonella paludis KCTC 32238.</title>
        <authorList>
            <person name="Liu Y."/>
        </authorList>
    </citation>
    <scope>NUCLEOTIDE SEQUENCE [LARGE SCALE GENOMIC DNA]</scope>
    <source>
        <strain evidence="2 3">KCTC 32238</strain>
    </source>
</reference>
<accession>A0ABS5E1T8</accession>
<evidence type="ECO:0000313" key="2">
    <source>
        <dbReference type="EMBL" id="MBQ0937264.1"/>
    </source>
</evidence>
<dbReference type="Proteomes" id="UP000672097">
    <property type="component" value="Unassembled WGS sequence"/>
</dbReference>
<gene>
    <name evidence="2" type="ORF">KAK11_18205</name>
</gene>
<keyword evidence="3" id="KW-1185">Reference proteome</keyword>
<sequence length="202" mass="21533">MAGPVAGAAAARLGWAQAGRPAGHAHGLEGGHPPAWGHPQRGLPVKLWRIAAETRQYPAHDLSGKGAAISPGRWNEEQQAVVYAAPTIAMAVLETAAHLDPGGWPLNRFLVCIKVPDEVWERREELPAEHLPPAWAAIPAGLSSVTVGAQWLASRSSAILLVPSVIVPEEWVALINPAHADAARIKASVQRPVTYQQLFRAI</sequence>
<dbReference type="Pfam" id="PF08808">
    <property type="entry name" value="RES"/>
    <property type="match status" value="1"/>
</dbReference>